<gene>
    <name evidence="2" type="ORF">GCM10010439_32510</name>
</gene>
<dbReference type="Proteomes" id="UP001501842">
    <property type="component" value="Unassembled WGS sequence"/>
</dbReference>
<accession>A0ABN3UD60</accession>
<dbReference type="EMBL" id="BAAATZ010000012">
    <property type="protein sequence ID" value="GAA2727178.1"/>
    <property type="molecule type" value="Genomic_DNA"/>
</dbReference>
<dbReference type="InterPro" id="IPR041669">
    <property type="entry name" value="TetR_C_15"/>
</dbReference>
<proteinExistence type="predicted"/>
<name>A0ABN3UD60_9ACTN</name>
<sequence length="95" mass="10277">MLAGPHGAGGLVEEAPRTAEFLEMLHEAETSLVKVTQGLLEADPSVTVKDLPMAARLVVTTIESAIHRVVTHDPPDDLSRLEDELTAMLMRYLTG</sequence>
<evidence type="ECO:0000259" key="1">
    <source>
        <dbReference type="Pfam" id="PF17918"/>
    </source>
</evidence>
<dbReference type="Gene3D" id="1.10.357.10">
    <property type="entry name" value="Tetracycline Repressor, domain 2"/>
    <property type="match status" value="1"/>
</dbReference>
<evidence type="ECO:0000313" key="3">
    <source>
        <dbReference type="Proteomes" id="UP001501842"/>
    </source>
</evidence>
<keyword evidence="3" id="KW-1185">Reference proteome</keyword>
<organism evidence="2 3">
    <name type="scientific">Actinocorallia aurantiaca</name>
    <dbReference type="NCBI Taxonomy" id="46204"/>
    <lineage>
        <taxon>Bacteria</taxon>
        <taxon>Bacillati</taxon>
        <taxon>Actinomycetota</taxon>
        <taxon>Actinomycetes</taxon>
        <taxon>Streptosporangiales</taxon>
        <taxon>Thermomonosporaceae</taxon>
        <taxon>Actinocorallia</taxon>
    </lineage>
</organism>
<dbReference type="Pfam" id="PF17918">
    <property type="entry name" value="TetR_C_15"/>
    <property type="match status" value="1"/>
</dbReference>
<comment type="caution">
    <text evidence="2">The sequence shown here is derived from an EMBL/GenBank/DDBJ whole genome shotgun (WGS) entry which is preliminary data.</text>
</comment>
<reference evidence="2 3" key="1">
    <citation type="journal article" date="2019" name="Int. J. Syst. Evol. Microbiol.">
        <title>The Global Catalogue of Microorganisms (GCM) 10K type strain sequencing project: providing services to taxonomists for standard genome sequencing and annotation.</title>
        <authorList>
            <consortium name="The Broad Institute Genomics Platform"/>
            <consortium name="The Broad Institute Genome Sequencing Center for Infectious Disease"/>
            <person name="Wu L."/>
            <person name="Ma J."/>
        </authorList>
    </citation>
    <scope>NUCLEOTIDE SEQUENCE [LARGE SCALE GENOMIC DNA]</scope>
    <source>
        <strain evidence="2 3">JCM 8201</strain>
    </source>
</reference>
<feature type="domain" description="Tetracyclin repressor SlmA-like C-terminal" evidence="1">
    <location>
        <begin position="11"/>
        <end position="93"/>
    </location>
</feature>
<protein>
    <recommendedName>
        <fullName evidence="1">Tetracyclin repressor SlmA-like C-terminal domain-containing protein</fullName>
    </recommendedName>
</protein>
<evidence type="ECO:0000313" key="2">
    <source>
        <dbReference type="EMBL" id="GAA2727178.1"/>
    </source>
</evidence>